<dbReference type="InterPro" id="IPR029044">
    <property type="entry name" value="Nucleotide-diphossugar_trans"/>
</dbReference>
<evidence type="ECO:0000256" key="2">
    <source>
        <dbReference type="ARBA" id="ARBA00022676"/>
    </source>
</evidence>
<protein>
    <recommendedName>
        <fullName evidence="8">Glycosyltransferase 2-like domain-containing protein</fullName>
    </recommendedName>
</protein>
<dbReference type="InterPro" id="IPR050256">
    <property type="entry name" value="Glycosyltransferase_2"/>
</dbReference>
<dbReference type="AlphaFoldDB" id="A0A0F9I754"/>
<dbReference type="CDD" id="cd04187">
    <property type="entry name" value="DPM1_like_bac"/>
    <property type="match status" value="1"/>
</dbReference>
<keyword evidence="5 7" id="KW-1133">Transmembrane helix</keyword>
<dbReference type="SUPFAM" id="SSF53448">
    <property type="entry name" value="Nucleotide-diphospho-sugar transferases"/>
    <property type="match status" value="1"/>
</dbReference>
<keyword evidence="6 7" id="KW-0472">Membrane</keyword>
<sequence>MADRKIISIITPCYNEEDNVTACYEAVRRLFEAELAEYDYEHIFSDNCSTDRTVELLKGLAEKDARVKVIVNSRNYGAFHSLFNALMSSRGDAAVAMLAADLQDPPELIADFVNRWAQGYEVVYGVKAKREEGWLLRSVRRAYYRLVSRLSNIDIPPDVSEFQLVDRRVVEALREFEDYYPYVRGMIANCGFRSTGVEYTWKARQRGHTKTSLYRLIDQGLNGLISSTNVPMRLCMFAGFFLSVISILTALVHFFVTVFYRLLTSRPVAPPGVPTLIVAIFFFGGVQLFFLGVLGEYISAIHFQVRKRPLVIERERINF</sequence>
<dbReference type="InterPro" id="IPR001173">
    <property type="entry name" value="Glyco_trans_2-like"/>
</dbReference>
<feature type="transmembrane region" description="Helical" evidence="7">
    <location>
        <begin position="276"/>
        <end position="298"/>
    </location>
</feature>
<feature type="transmembrane region" description="Helical" evidence="7">
    <location>
        <begin position="234"/>
        <end position="256"/>
    </location>
</feature>
<dbReference type="GO" id="GO:0016757">
    <property type="term" value="F:glycosyltransferase activity"/>
    <property type="evidence" value="ECO:0007669"/>
    <property type="project" value="UniProtKB-KW"/>
</dbReference>
<proteinExistence type="predicted"/>
<dbReference type="PANTHER" id="PTHR48090">
    <property type="entry name" value="UNDECAPRENYL-PHOSPHATE 4-DEOXY-4-FORMAMIDO-L-ARABINOSE TRANSFERASE-RELATED"/>
    <property type="match status" value="1"/>
</dbReference>
<evidence type="ECO:0000256" key="6">
    <source>
        <dbReference type="ARBA" id="ARBA00023136"/>
    </source>
</evidence>
<evidence type="ECO:0000256" key="4">
    <source>
        <dbReference type="ARBA" id="ARBA00022692"/>
    </source>
</evidence>
<evidence type="ECO:0000256" key="7">
    <source>
        <dbReference type="SAM" id="Phobius"/>
    </source>
</evidence>
<dbReference type="Pfam" id="PF00535">
    <property type="entry name" value="Glycos_transf_2"/>
    <property type="match status" value="1"/>
</dbReference>
<evidence type="ECO:0000256" key="3">
    <source>
        <dbReference type="ARBA" id="ARBA00022679"/>
    </source>
</evidence>
<comment type="caution">
    <text evidence="9">The sequence shown here is derived from an EMBL/GenBank/DDBJ whole genome shotgun (WGS) entry which is preliminary data.</text>
</comment>
<gene>
    <name evidence="9" type="ORF">LCGC14_1976720</name>
</gene>
<name>A0A0F9I754_9ZZZZ</name>
<keyword evidence="2" id="KW-0328">Glycosyltransferase</keyword>
<reference evidence="9" key="1">
    <citation type="journal article" date="2015" name="Nature">
        <title>Complex archaea that bridge the gap between prokaryotes and eukaryotes.</title>
        <authorList>
            <person name="Spang A."/>
            <person name="Saw J.H."/>
            <person name="Jorgensen S.L."/>
            <person name="Zaremba-Niedzwiedzka K."/>
            <person name="Martijn J."/>
            <person name="Lind A.E."/>
            <person name="van Eijk R."/>
            <person name="Schleper C."/>
            <person name="Guy L."/>
            <person name="Ettema T.J."/>
        </authorList>
    </citation>
    <scope>NUCLEOTIDE SEQUENCE</scope>
</reference>
<keyword evidence="3" id="KW-0808">Transferase</keyword>
<accession>A0A0F9I754</accession>
<evidence type="ECO:0000259" key="8">
    <source>
        <dbReference type="Pfam" id="PF00535"/>
    </source>
</evidence>
<keyword evidence="4 7" id="KW-0812">Transmembrane</keyword>
<dbReference type="GO" id="GO:0005886">
    <property type="term" value="C:plasma membrane"/>
    <property type="evidence" value="ECO:0007669"/>
    <property type="project" value="TreeGrafter"/>
</dbReference>
<feature type="domain" description="Glycosyltransferase 2-like" evidence="8">
    <location>
        <begin position="8"/>
        <end position="172"/>
    </location>
</feature>
<comment type="subcellular location">
    <subcellularLocation>
        <location evidence="1">Membrane</location>
        <topology evidence="1">Multi-pass membrane protein</topology>
    </subcellularLocation>
</comment>
<dbReference type="PANTHER" id="PTHR48090:SF1">
    <property type="entry name" value="PROPHAGE BACTOPRENOL GLUCOSYL TRANSFERASE HOMOLOG"/>
    <property type="match status" value="1"/>
</dbReference>
<evidence type="ECO:0000313" key="9">
    <source>
        <dbReference type="EMBL" id="KKL83242.1"/>
    </source>
</evidence>
<organism evidence="9">
    <name type="scientific">marine sediment metagenome</name>
    <dbReference type="NCBI Taxonomy" id="412755"/>
    <lineage>
        <taxon>unclassified sequences</taxon>
        <taxon>metagenomes</taxon>
        <taxon>ecological metagenomes</taxon>
    </lineage>
</organism>
<evidence type="ECO:0000256" key="1">
    <source>
        <dbReference type="ARBA" id="ARBA00004141"/>
    </source>
</evidence>
<dbReference type="EMBL" id="LAZR01022036">
    <property type="protein sequence ID" value="KKL83242.1"/>
    <property type="molecule type" value="Genomic_DNA"/>
</dbReference>
<evidence type="ECO:0000256" key="5">
    <source>
        <dbReference type="ARBA" id="ARBA00022989"/>
    </source>
</evidence>
<dbReference type="Gene3D" id="3.90.550.10">
    <property type="entry name" value="Spore Coat Polysaccharide Biosynthesis Protein SpsA, Chain A"/>
    <property type="match status" value="1"/>
</dbReference>